<keyword evidence="1" id="KW-0812">Transmembrane</keyword>
<reference evidence="2 3" key="1">
    <citation type="submission" date="2014-07" db="EMBL/GenBank/DDBJ databases">
        <authorList>
            <person name="McCorrison J."/>
            <person name="Sanka R."/>
            <person name="Torralba M."/>
            <person name="Gillis M."/>
            <person name="Haft D.H."/>
            <person name="Methe B."/>
            <person name="Sutton G."/>
            <person name="Nelson K.E."/>
        </authorList>
    </citation>
    <scope>NUCLEOTIDE SEQUENCE [LARGE SCALE GENOMIC DNA]</scope>
    <source>
        <strain evidence="2 3">DNF00853</strain>
    </source>
</reference>
<comment type="caution">
    <text evidence="2">The sequence shown here is derived from an EMBL/GenBank/DDBJ whole genome shotgun (WGS) entry which is preliminary data.</text>
</comment>
<evidence type="ECO:0000313" key="2">
    <source>
        <dbReference type="EMBL" id="KGF34067.1"/>
    </source>
</evidence>
<evidence type="ECO:0000313" key="3">
    <source>
        <dbReference type="Proteomes" id="UP000029556"/>
    </source>
</evidence>
<dbReference type="RefSeq" id="WP_036873688.1">
    <property type="nucleotide sequence ID" value="NZ_JRNN01000073.1"/>
</dbReference>
<feature type="transmembrane region" description="Helical" evidence="1">
    <location>
        <begin position="17"/>
        <end position="36"/>
    </location>
</feature>
<proteinExistence type="predicted"/>
<dbReference type="OrthoDB" id="1082916at2"/>
<organism evidence="2 3">
    <name type="scientific">Hoylesella buccalis DNF00853</name>
    <dbReference type="NCBI Taxonomy" id="1401074"/>
    <lineage>
        <taxon>Bacteria</taxon>
        <taxon>Pseudomonadati</taxon>
        <taxon>Bacteroidota</taxon>
        <taxon>Bacteroidia</taxon>
        <taxon>Bacteroidales</taxon>
        <taxon>Prevotellaceae</taxon>
        <taxon>Hoylesella</taxon>
    </lineage>
</organism>
<evidence type="ECO:0000256" key="1">
    <source>
        <dbReference type="SAM" id="Phobius"/>
    </source>
</evidence>
<keyword evidence="1" id="KW-0472">Membrane</keyword>
<feature type="transmembrane region" description="Helical" evidence="1">
    <location>
        <begin position="97"/>
        <end position="120"/>
    </location>
</feature>
<keyword evidence="1" id="KW-1133">Transmembrane helix</keyword>
<dbReference type="AlphaFoldDB" id="A0A096ATX4"/>
<dbReference type="Proteomes" id="UP000029556">
    <property type="component" value="Unassembled WGS sequence"/>
</dbReference>
<dbReference type="EMBL" id="JRNN01000073">
    <property type="protein sequence ID" value="KGF34067.1"/>
    <property type="molecule type" value="Genomic_DNA"/>
</dbReference>
<accession>A0A096ATX4</accession>
<name>A0A096ATX4_9BACT</name>
<sequence>MKHIDLQHRSTEQLSRWVLYALSALTVCLFALYYLVGYDQPYVENPDFNEPLLTTALLFFMYTLLGTSVGIGVWSILRETKRRRSESKVSNGIPTSIISRCVAGGTLMVFVLTFVLGSTQPLTTNRKSFTDGMLLRMADQFINTSILLLVAAALAVVYGMTRYYRKQKREHAD</sequence>
<protein>
    <submittedName>
        <fullName evidence="2">Uncharacterized protein</fullName>
    </submittedName>
</protein>
<feature type="transmembrane region" description="Helical" evidence="1">
    <location>
        <begin position="56"/>
        <end position="77"/>
    </location>
</feature>
<gene>
    <name evidence="2" type="ORF">HMPREF2137_09000</name>
</gene>
<feature type="transmembrane region" description="Helical" evidence="1">
    <location>
        <begin position="140"/>
        <end position="160"/>
    </location>
</feature>